<feature type="domain" description="Laminin N-terminal" evidence="14">
    <location>
        <begin position="34"/>
        <end position="284"/>
    </location>
</feature>
<sequence>MHYGYLRHFLSWAVATAILLATAPSSGAAQQCSATVGCYPPVFDIIEDIASFPARTYSVSGTCGLDPNPATVQFRNILSSDVGFYTCDPTQNGPDKLVDDQGTATATFWQSPLMVTATGAKPTPQFVEFRFTDEFLFFELLVTFFVPNVQDTSDSVDARPRKMAIEKLDADGTTWTPLIYLATNCATAYPGVPVFDPRSVNNPYNVLHCRNHEFAGEDPFLDVDNLVSYSPGFLYDASLNLLKNDPAAIAHFTTSGIRLYIQEPASSVPDKSYVMISDVLIDVRCSCSGHASTCGGPNGATCSCSHNTVGEQCSSCLALYNNKQWQIGTTTNSNSCEECSCNGFANACSFDAGKDHGVCTSCGSNTAGDFCTSCVAGFYINPAHANDSLAPYCLPCGCSPAGTLPSALTTCDVNTGQCACKDRVEGRDCSVCKDTFWAISESKPLGCDVCSCNAGGCVGSINLCDKVTGRCLCKPNVQGDTCDTCKTATFNFDPNNPDGCTPCACDPGASVGAACDVISGQCTCLQQIGARDCSRPNSGFFVPKMDMMVLEPEEFTSENVVLRSGSGSPGSTVSGRGFVNLSPINQIDMTFTSQYSGPMTVVARYEIPSSDTVVVVQGNLDLISPTGYTCSGQAVPSGQRWSLLYSNVRFTLRGGVSLGTVCLNKGSVYTIRLSNPDSAFLVDTIFLMPSITGMETALGGRMDLADVNRCAQETMDQLRVNRVNCSGVEYSAVAAFLGGASACSCAANAAVSSSVCDPTSGACPCLPGALGPACTQCQVDTHSFNQATGCTACGCNPTGSVSDTCSNSGVCDCLPNVEGFKCNVCANEHYGLATGQGCTLCQCDPTYSVNNNCDDAGTCTCK</sequence>
<feature type="disulfide bond" evidence="10">
    <location>
        <begin position="420"/>
        <end position="429"/>
    </location>
</feature>
<reference evidence="15 16" key="1">
    <citation type="submission" date="2019-01" db="EMBL/GenBank/DDBJ databases">
        <title>A draft genome assembly of the solar-powered sea slug Elysia chlorotica.</title>
        <authorList>
            <person name="Cai H."/>
            <person name="Li Q."/>
            <person name="Fang X."/>
            <person name="Li J."/>
            <person name="Curtis N.E."/>
            <person name="Altenburger A."/>
            <person name="Shibata T."/>
            <person name="Feng M."/>
            <person name="Maeda T."/>
            <person name="Schwartz J.A."/>
            <person name="Shigenobu S."/>
            <person name="Lundholm N."/>
            <person name="Nishiyama T."/>
            <person name="Yang H."/>
            <person name="Hasebe M."/>
            <person name="Li S."/>
            <person name="Pierce S.K."/>
            <person name="Wang J."/>
        </authorList>
    </citation>
    <scope>NUCLEOTIDE SEQUENCE [LARGE SCALE GENOMIC DNA]</scope>
    <source>
        <strain evidence="15">EC2010</strain>
        <tissue evidence="15">Whole organism of an adult</tissue>
    </source>
</reference>
<keyword evidence="7 10" id="KW-1015">Disulfide bond</keyword>
<evidence type="ECO:0000256" key="2">
    <source>
        <dbReference type="ARBA" id="ARBA00022525"/>
    </source>
</evidence>
<keyword evidence="8" id="KW-0325">Glycoprotein</keyword>
<dbReference type="PANTHER" id="PTHR10574:SF406">
    <property type="entry name" value="LAMININ SUBUNIT ALPHA 5"/>
    <property type="match status" value="1"/>
</dbReference>
<keyword evidence="5" id="KW-0677">Repeat</keyword>
<evidence type="ECO:0000256" key="3">
    <source>
        <dbReference type="ARBA" id="ARBA00022530"/>
    </source>
</evidence>
<comment type="caution">
    <text evidence="10">Lacks conserved residue(s) required for the propagation of feature annotation.</text>
</comment>
<dbReference type="SMART" id="SM00180">
    <property type="entry name" value="EGF_Lam"/>
    <property type="match status" value="7"/>
</dbReference>
<feature type="disulfide bond" evidence="10">
    <location>
        <begin position="813"/>
        <end position="822"/>
    </location>
</feature>
<dbReference type="EMBL" id="RQTK01000059">
    <property type="protein sequence ID" value="RUS89304.1"/>
    <property type="molecule type" value="Genomic_DNA"/>
</dbReference>
<dbReference type="Gene3D" id="2.10.25.10">
    <property type="entry name" value="Laminin"/>
    <property type="match status" value="6"/>
</dbReference>
<dbReference type="GO" id="GO:0009887">
    <property type="term" value="P:animal organ morphogenesis"/>
    <property type="evidence" value="ECO:0007669"/>
    <property type="project" value="TreeGrafter"/>
</dbReference>
<comment type="subcellular location">
    <subcellularLocation>
        <location evidence="1">Secreted</location>
        <location evidence="1">Extracellular space</location>
        <location evidence="1">Extracellular matrix</location>
        <location evidence="1">Basement membrane</location>
    </subcellularLocation>
</comment>
<dbReference type="InterPro" id="IPR050440">
    <property type="entry name" value="Laminin/Netrin_ECM"/>
</dbReference>
<keyword evidence="2" id="KW-0964">Secreted</keyword>
<dbReference type="PROSITE" id="PS01248">
    <property type="entry name" value="EGF_LAM_1"/>
    <property type="match status" value="2"/>
</dbReference>
<evidence type="ECO:0008006" key="17">
    <source>
        <dbReference type="Google" id="ProtNLM"/>
    </source>
</evidence>
<dbReference type="PROSITE" id="PS51117">
    <property type="entry name" value="LAMININ_NTER"/>
    <property type="match status" value="1"/>
</dbReference>
<evidence type="ECO:0000259" key="13">
    <source>
        <dbReference type="PROSITE" id="PS51116"/>
    </source>
</evidence>
<feature type="domain" description="Laminin EGF-like" evidence="12">
    <location>
        <begin position="450"/>
        <end position="502"/>
    </location>
</feature>
<dbReference type="InterPro" id="IPR008211">
    <property type="entry name" value="Laminin_N"/>
</dbReference>
<evidence type="ECO:0000259" key="12">
    <source>
        <dbReference type="PROSITE" id="PS50027"/>
    </source>
</evidence>
<dbReference type="GO" id="GO:0005604">
    <property type="term" value="C:basement membrane"/>
    <property type="evidence" value="ECO:0007669"/>
    <property type="project" value="UniProtKB-SubCell"/>
</dbReference>
<feature type="signal peptide" evidence="11">
    <location>
        <begin position="1"/>
        <end position="28"/>
    </location>
</feature>
<dbReference type="Gene3D" id="2.60.120.260">
    <property type="entry name" value="Galactose-binding domain-like"/>
    <property type="match status" value="1"/>
</dbReference>
<feature type="domain" description="Laminin IV type B" evidence="13">
    <location>
        <begin position="542"/>
        <end position="755"/>
    </location>
</feature>
<dbReference type="Proteomes" id="UP000271974">
    <property type="component" value="Unassembled WGS sequence"/>
</dbReference>
<evidence type="ECO:0000256" key="5">
    <source>
        <dbReference type="ARBA" id="ARBA00022737"/>
    </source>
</evidence>
<protein>
    <recommendedName>
        <fullName evidence="17">Laminin EGF-like domain-containing protein</fullName>
    </recommendedName>
</protein>
<dbReference type="PROSITE" id="PS50027">
    <property type="entry name" value="EGF_LAM_2"/>
    <property type="match status" value="3"/>
</dbReference>
<keyword evidence="9 10" id="KW-0424">Laminin EGF-like domain</keyword>
<dbReference type="Pfam" id="PF00053">
    <property type="entry name" value="EGF_laminin"/>
    <property type="match status" value="7"/>
</dbReference>
<dbReference type="PRINTS" id="PR00011">
    <property type="entry name" value="EGFLAMININ"/>
</dbReference>
<organism evidence="15 16">
    <name type="scientific">Elysia chlorotica</name>
    <name type="common">Eastern emerald elysia</name>
    <name type="synonym">Sea slug</name>
    <dbReference type="NCBI Taxonomy" id="188477"/>
    <lineage>
        <taxon>Eukaryota</taxon>
        <taxon>Metazoa</taxon>
        <taxon>Spiralia</taxon>
        <taxon>Lophotrochozoa</taxon>
        <taxon>Mollusca</taxon>
        <taxon>Gastropoda</taxon>
        <taxon>Heterobranchia</taxon>
        <taxon>Euthyneura</taxon>
        <taxon>Panpulmonata</taxon>
        <taxon>Sacoglossa</taxon>
        <taxon>Placobranchoidea</taxon>
        <taxon>Plakobranchidae</taxon>
        <taxon>Elysia</taxon>
    </lineage>
</organism>
<evidence type="ECO:0000256" key="10">
    <source>
        <dbReference type="PROSITE-ProRule" id="PRU00460"/>
    </source>
</evidence>
<dbReference type="AlphaFoldDB" id="A0A3S1A2Z9"/>
<gene>
    <name evidence="15" type="ORF">EGW08_002911</name>
</gene>
<feature type="domain" description="Laminin EGF-like" evidence="12">
    <location>
        <begin position="793"/>
        <end position="840"/>
    </location>
</feature>
<proteinExistence type="predicted"/>
<evidence type="ECO:0000256" key="11">
    <source>
        <dbReference type="SAM" id="SignalP"/>
    </source>
</evidence>
<evidence type="ECO:0000256" key="4">
    <source>
        <dbReference type="ARBA" id="ARBA00022729"/>
    </source>
</evidence>
<feature type="domain" description="Laminin EGF-like" evidence="12">
    <location>
        <begin position="396"/>
        <end position="449"/>
    </location>
</feature>
<dbReference type="InterPro" id="IPR002049">
    <property type="entry name" value="LE_dom"/>
</dbReference>
<dbReference type="STRING" id="188477.A0A3S1A2Z9"/>
<comment type="caution">
    <text evidence="15">The sequence shown here is derived from an EMBL/GenBank/DDBJ whole genome shotgun (WGS) entry which is preliminary data.</text>
</comment>
<feature type="chain" id="PRO_5018630829" description="Laminin EGF-like domain-containing protein" evidence="11">
    <location>
        <begin position="29"/>
        <end position="862"/>
    </location>
</feature>
<dbReference type="CDD" id="cd00055">
    <property type="entry name" value="EGF_Lam"/>
    <property type="match status" value="5"/>
</dbReference>
<feature type="non-terminal residue" evidence="15">
    <location>
        <position position="862"/>
    </location>
</feature>
<evidence type="ECO:0000256" key="9">
    <source>
        <dbReference type="ARBA" id="ARBA00023292"/>
    </source>
</evidence>
<dbReference type="GO" id="GO:0009888">
    <property type="term" value="P:tissue development"/>
    <property type="evidence" value="ECO:0007669"/>
    <property type="project" value="TreeGrafter"/>
</dbReference>
<dbReference type="SMART" id="SM00136">
    <property type="entry name" value="LamNT"/>
    <property type="match status" value="1"/>
</dbReference>
<dbReference type="PANTHER" id="PTHR10574">
    <property type="entry name" value="NETRIN/LAMININ-RELATED"/>
    <property type="match status" value="1"/>
</dbReference>
<evidence type="ECO:0000256" key="6">
    <source>
        <dbReference type="ARBA" id="ARBA00022869"/>
    </source>
</evidence>
<keyword evidence="6" id="KW-0084">Basement membrane</keyword>
<dbReference type="OrthoDB" id="6134133at2759"/>
<feature type="disulfide bond" evidence="10">
    <location>
        <begin position="793"/>
        <end position="805"/>
    </location>
</feature>
<keyword evidence="3" id="KW-0272">Extracellular matrix</keyword>
<dbReference type="SUPFAM" id="SSF57196">
    <property type="entry name" value="EGF/Laminin"/>
    <property type="match status" value="6"/>
</dbReference>
<feature type="disulfide bond" evidence="10">
    <location>
        <begin position="473"/>
        <end position="482"/>
    </location>
</feature>
<evidence type="ECO:0000256" key="7">
    <source>
        <dbReference type="ARBA" id="ARBA00023157"/>
    </source>
</evidence>
<evidence type="ECO:0000313" key="15">
    <source>
        <dbReference type="EMBL" id="RUS89304.1"/>
    </source>
</evidence>
<keyword evidence="16" id="KW-1185">Reference proteome</keyword>
<evidence type="ECO:0000313" key="16">
    <source>
        <dbReference type="Proteomes" id="UP000271974"/>
    </source>
</evidence>
<dbReference type="PROSITE" id="PS51116">
    <property type="entry name" value="LAMININ_IVB"/>
    <property type="match status" value="1"/>
</dbReference>
<keyword evidence="4 11" id="KW-0732">Signal</keyword>
<dbReference type="InterPro" id="IPR013015">
    <property type="entry name" value="Laminin_IV_B"/>
</dbReference>
<dbReference type="FunFam" id="2.10.25.10:FF:000090">
    <property type="entry name" value="laminin subunit alpha"/>
    <property type="match status" value="2"/>
</dbReference>
<dbReference type="Pfam" id="PF00055">
    <property type="entry name" value="Laminin_N"/>
    <property type="match status" value="1"/>
</dbReference>
<evidence type="ECO:0000256" key="1">
    <source>
        <dbReference type="ARBA" id="ARBA00004302"/>
    </source>
</evidence>
<accession>A0A3S1A2Z9</accession>
<evidence type="ECO:0000259" key="14">
    <source>
        <dbReference type="PROSITE" id="PS51117"/>
    </source>
</evidence>
<evidence type="ECO:0000256" key="8">
    <source>
        <dbReference type="ARBA" id="ARBA00023180"/>
    </source>
</evidence>
<name>A0A3S1A2Z9_ELYCH</name>